<dbReference type="SUPFAM" id="SSF50978">
    <property type="entry name" value="WD40 repeat-like"/>
    <property type="match status" value="1"/>
</dbReference>
<keyword evidence="3 7" id="KW-1133">Transmembrane helix</keyword>
<feature type="region of interest" description="Disordered" evidence="6">
    <location>
        <begin position="1521"/>
        <end position="1544"/>
    </location>
</feature>
<evidence type="ECO:0000256" key="4">
    <source>
        <dbReference type="ARBA" id="ARBA00023136"/>
    </source>
</evidence>
<dbReference type="Proteomes" id="UP001178507">
    <property type="component" value="Unassembled WGS sequence"/>
</dbReference>
<evidence type="ECO:0000256" key="7">
    <source>
        <dbReference type="SAM" id="Phobius"/>
    </source>
</evidence>
<evidence type="ECO:0000256" key="3">
    <source>
        <dbReference type="ARBA" id="ARBA00022989"/>
    </source>
</evidence>
<dbReference type="GO" id="GO:0005783">
    <property type="term" value="C:endoplasmic reticulum"/>
    <property type="evidence" value="ECO:0007669"/>
    <property type="project" value="TreeGrafter"/>
</dbReference>
<feature type="region of interest" description="Disordered" evidence="6">
    <location>
        <begin position="1141"/>
        <end position="1166"/>
    </location>
</feature>
<feature type="region of interest" description="Disordered" evidence="6">
    <location>
        <begin position="1280"/>
        <end position="1336"/>
    </location>
</feature>
<feature type="region of interest" description="Disordered" evidence="6">
    <location>
        <begin position="1097"/>
        <end position="1117"/>
    </location>
</feature>
<evidence type="ECO:0000256" key="6">
    <source>
        <dbReference type="SAM" id="MobiDB-lite"/>
    </source>
</evidence>
<dbReference type="Pfam" id="PF08510">
    <property type="entry name" value="PIG-P"/>
    <property type="match status" value="1"/>
</dbReference>
<keyword evidence="4 7" id="KW-0472">Membrane</keyword>
<dbReference type="GO" id="GO:0016020">
    <property type="term" value="C:membrane"/>
    <property type="evidence" value="ECO:0007669"/>
    <property type="project" value="UniProtKB-SubCell"/>
</dbReference>
<protein>
    <recommendedName>
        <fullName evidence="8">PIG-P domain-containing protein</fullName>
    </recommendedName>
</protein>
<dbReference type="PROSITE" id="PS50082">
    <property type="entry name" value="WD_REPEATS_2"/>
    <property type="match status" value="1"/>
</dbReference>
<feature type="compositionally biased region" description="Basic and acidic residues" evidence="6">
    <location>
        <begin position="1148"/>
        <end position="1163"/>
    </location>
</feature>
<feature type="repeat" description="WD" evidence="5">
    <location>
        <begin position="999"/>
        <end position="1031"/>
    </location>
</feature>
<dbReference type="InterPro" id="IPR013717">
    <property type="entry name" value="PIG-P"/>
</dbReference>
<reference evidence="9" key="1">
    <citation type="submission" date="2023-08" db="EMBL/GenBank/DDBJ databases">
        <authorList>
            <person name="Chen Y."/>
            <person name="Shah S."/>
            <person name="Dougan E. K."/>
            <person name="Thang M."/>
            <person name="Chan C."/>
        </authorList>
    </citation>
    <scope>NUCLEOTIDE SEQUENCE</scope>
</reference>
<evidence type="ECO:0000313" key="9">
    <source>
        <dbReference type="EMBL" id="CAJ1407163.1"/>
    </source>
</evidence>
<feature type="compositionally biased region" description="Polar residues" evidence="6">
    <location>
        <begin position="1521"/>
        <end position="1530"/>
    </location>
</feature>
<feature type="transmembrane region" description="Helical" evidence="7">
    <location>
        <begin position="242"/>
        <end position="262"/>
    </location>
</feature>
<dbReference type="SMART" id="SM00320">
    <property type="entry name" value="WD40"/>
    <property type="match status" value="3"/>
</dbReference>
<feature type="domain" description="PIG-P" evidence="8">
    <location>
        <begin position="198"/>
        <end position="300"/>
    </location>
</feature>
<keyword evidence="5" id="KW-0853">WD repeat</keyword>
<dbReference type="Gene3D" id="2.130.10.10">
    <property type="entry name" value="YVTN repeat-like/Quinoprotein amine dehydrogenase"/>
    <property type="match status" value="1"/>
</dbReference>
<dbReference type="EMBL" id="CAUJNA010003660">
    <property type="protein sequence ID" value="CAJ1407163.1"/>
    <property type="molecule type" value="Genomic_DNA"/>
</dbReference>
<dbReference type="GO" id="GO:0006506">
    <property type="term" value="P:GPI anchor biosynthetic process"/>
    <property type="evidence" value="ECO:0007669"/>
    <property type="project" value="TreeGrafter"/>
</dbReference>
<feature type="transmembrane region" description="Helical" evidence="7">
    <location>
        <begin position="203"/>
        <end position="222"/>
    </location>
</feature>
<proteinExistence type="predicted"/>
<dbReference type="PANTHER" id="PTHR46346">
    <property type="entry name" value="PHOSPHATIDYLINOSITOL N-ACETYLGLUCOSAMINYLTRANSFERASE SUBUNIT P"/>
    <property type="match status" value="1"/>
</dbReference>
<feature type="compositionally biased region" description="Polar residues" evidence="6">
    <location>
        <begin position="1308"/>
        <end position="1318"/>
    </location>
</feature>
<evidence type="ECO:0000256" key="1">
    <source>
        <dbReference type="ARBA" id="ARBA00004141"/>
    </source>
</evidence>
<gene>
    <name evidence="9" type="ORF">EVOR1521_LOCUS28934</name>
</gene>
<comment type="subcellular location">
    <subcellularLocation>
        <location evidence="1">Membrane</location>
        <topology evidence="1">Multi-pass membrane protein</topology>
    </subcellularLocation>
</comment>
<accession>A0AA36JJ30</accession>
<dbReference type="InterPro" id="IPR015943">
    <property type="entry name" value="WD40/YVTN_repeat-like_dom_sf"/>
</dbReference>
<keyword evidence="2 7" id="KW-0812">Transmembrane</keyword>
<dbReference type="InterPro" id="IPR001680">
    <property type="entry name" value="WD40_rpt"/>
</dbReference>
<feature type="compositionally biased region" description="Polar residues" evidence="6">
    <location>
        <begin position="1097"/>
        <end position="1109"/>
    </location>
</feature>
<dbReference type="InterPro" id="IPR052263">
    <property type="entry name" value="GPI_Anchor_Biosynth"/>
</dbReference>
<evidence type="ECO:0000256" key="2">
    <source>
        <dbReference type="ARBA" id="ARBA00022692"/>
    </source>
</evidence>
<name>A0AA36JJ30_9DINO</name>
<evidence type="ECO:0000313" key="10">
    <source>
        <dbReference type="Proteomes" id="UP001178507"/>
    </source>
</evidence>
<organism evidence="9 10">
    <name type="scientific">Effrenium voratum</name>
    <dbReference type="NCBI Taxonomy" id="2562239"/>
    <lineage>
        <taxon>Eukaryota</taxon>
        <taxon>Sar</taxon>
        <taxon>Alveolata</taxon>
        <taxon>Dinophyceae</taxon>
        <taxon>Suessiales</taxon>
        <taxon>Symbiodiniaceae</taxon>
        <taxon>Effrenium</taxon>
    </lineage>
</organism>
<comment type="caution">
    <text evidence="9">The sequence shown here is derived from an EMBL/GenBank/DDBJ whole genome shotgun (WGS) entry which is preliminary data.</text>
</comment>
<keyword evidence="10" id="KW-1185">Reference proteome</keyword>
<evidence type="ECO:0000259" key="8">
    <source>
        <dbReference type="Pfam" id="PF08510"/>
    </source>
</evidence>
<dbReference type="InterPro" id="IPR036322">
    <property type="entry name" value="WD40_repeat_dom_sf"/>
</dbReference>
<dbReference type="PANTHER" id="PTHR46346:SF1">
    <property type="entry name" value="PHOSPHATIDYLINOSITOL N-ACETYLGLUCOSAMINYLTRANSFERASE SUBUNIT P"/>
    <property type="match status" value="1"/>
</dbReference>
<sequence length="1544" mass="168887">MIALVKAGPVTTKSKAAAVALPAGDPPKATAIIVSGSLRCRRRLAKAAPKTPPVIDGDSDRKIANDLAGHDEIGQLSTPVFTDCHAPALGVVRAEPISDEAVSFPEVPLGPRQPAGWLSAHGPACEPGLLQVPQAHVKSFEFGAESSGLAQHQQLPGKSPVHTPNFERQCPKRVRYKSLTANLVQAPSSNRLMDRLSTEVHSFASYFASHLAFLVWLAWVFLPEERLRGWGIFYYPDKWWALALPVYVVPLAIFVFCSYNAFNMMTACPLDSARMFRDPSASARQQLFSEKGGVPDLQDLQADDMASEASVAKGLAASWSRARRANNAKACAPMAELSLCYSLSLELVESFALEQARSALREGERKASGKVTCLCCLPTAGSFVLAGSECGCELWQLTKSRERRINTSKLRGLEYHLQLNLVKQITTEPVHRIVSAEQRVIVAGNKTVTVLDNELNVVAACNMPFVCSAHLHMLSSSQAGMITGAASGAVHLWSIQAFDLPGSDPKADGLCTRLEHTFHGHTRPVEMVTFYHRPEKGVSQRFAVSCALDLRVQVWSLDNFVCIYTLDIGLADSKAHVFPISQHLFAVSFTVGGSNGDGQKGASVALIRFNAHFASPFATTSGSAVVQITQPPWHSRPKEQPPAQEKPLLADSAVLVSEDMAIRIFSAKSKALLSTLPPPPNSKVQVLEVFICPVWQLLLLWLSSEEVAIFYVPAAPLEKRKSKTEEKVSRSKAATPLLLRRFGIVEVRTQMLDKDISRESFCSVSIYYGPLPRGDTLLHTVQVAQQVLADSTPASPRRHMPRQTLPQGCEWYLLVGTRLGTLQAFKIAELLSDLPVWQRIIGHLPKEVAASFSRTRRPKSRGKQKVPEADARLLEIEQEHAAAMELSRAPGQRPFPSNSHVQLFSRWRRHDYAVEVVKCVAQRILTIDKKRNLKVCQAVDSECIFCSQLPDFCCLTPFLTQVDDGEEPLQGLTLGTCRGSLELVLLPAQGLEAEVISSQSSHGGPVLQVDFLLPPEIFVSVGQDDAVRFWSSSLHVLREVFFPQACTAVAFLHLPDMDTAAGHGDVLVGFAAHVEQVPLEVWARGVKHESLGGNLSCSSFRSSKGQGTSKGMEKSAQEDSAILDELGGPLEAQLSVDLSWDCNEEPQPNEREAVAEDKPRTIADFRGPPVIPLGALSKVADMSGLQERFNQRPLELPHEHSQVLDQGDFKSITRYCPGYYDWTVLPNTKLDAPRGHAIRGITQENVAVVTSVGVGHLRNMPEGTTQPAEAEALTEGIMEEDDGMSRKRRGGPSPITSQAVRGFRPCSPASSRALSRPTSPDARLQCEGESEPATEDAEAEEMWRNLHIARGVPQRAVAPLAQNVGNSDADVARMLKERGKLVDAPEDCAETNFLSRITSRKTDFVYCGVDNLNSARRTARRVMRETEDDTEGLKMWTATGRLRTGVRQPPQRALPRCYVPPPPEHLWRRAPMTRSEVTEVRIIEAAQHPPAQAEDLVLESNPACKVKLPAVEHLSRAGSAFTTDTESSGARFSKVGFAVSSSAR</sequence>
<evidence type="ECO:0000256" key="5">
    <source>
        <dbReference type="PROSITE-ProRule" id="PRU00221"/>
    </source>
</evidence>